<dbReference type="EMBL" id="JAUUTY010000007">
    <property type="protein sequence ID" value="KAK1610637.1"/>
    <property type="molecule type" value="Genomic_DNA"/>
</dbReference>
<feature type="compositionally biased region" description="Low complexity" evidence="2">
    <location>
        <begin position="356"/>
        <end position="368"/>
    </location>
</feature>
<evidence type="ECO:0000313" key="4">
    <source>
        <dbReference type="EMBL" id="KAK1610637.1"/>
    </source>
</evidence>
<feature type="compositionally biased region" description="Basic and acidic residues" evidence="2">
    <location>
        <begin position="382"/>
        <end position="392"/>
    </location>
</feature>
<sequence length="834" mass="91915">MAAKVLEAETKKASKAKIREGEKGQWWPCEVKDSELRDFRSEGMISPHWSFIADPSSPQPKTDECILTKAWVERGLTLPCSEFFLSILSTYGLQPHNICPNSYLLLSNFVTLCEGHLGIRPDVRLWQFFFRVKKETKDKAMVNCGSMTFMLRPGRMYPPHSSHQSVRYWNAGWFYMKNVKVPGVHEGLPPFVNKPPEETDSWSFVPVLAHFPILEKAARRISWLVHDGLTGNDLTLSWFSRRIQPLRYSPRLMCEYTGADDDLRVSRHNLPTDFLKRRIKTLVKVGRGQPVPELLKDIKINNQCPPLDTLAEEDFRALLRVPVSGKPAEEDPKDDDEEEQAPKKAAPRPTKRPRAKVSGTEAGASGEASAKKAKTAKPPPLDSRRAERERLKLLTTAGKRSRPLIPGAPNPTTTATRTNTQETITKYMKKSLAVGPSTPVPPSSSHAAPEPSPPRAQPSPVPATAAPEIIPVSSEKEGGGSSGSKRPDQEETEVQGQEEAEVNSSGKAEATADDAVGFPKVFGDPTDLVSTPKGYATKFFNKLTEAEKWDLEQDLLNAMMSNAWSKPDAGSSEIHDFKKGVGEFCDKLLCKQKEQQALHYELHKNIALQRHVTLGQAEQIQSIKGETAELKKQLAETQDASTSLATASSELENLRSAQQELETRLAEAEKKGAACMSLAMCLARAPGLDIDIATTGVPPNTDVNALLDACSGYDTRIAHRIPHTVFYDKVVLSADESLEAEYAKEREAEARPVGSGDEDQVTWTSSKDKSKGSTASPATGAEDATSSPAKEAEDEAPPDRRCDWFFSEQGEVKNSVLRKKQCIILAPSRVCNVT</sequence>
<dbReference type="Proteomes" id="UP001231189">
    <property type="component" value="Unassembled WGS sequence"/>
</dbReference>
<gene>
    <name evidence="4" type="ORF">QYE76_034310</name>
</gene>
<dbReference type="PANTHER" id="PTHR33026">
    <property type="entry name" value="OS06G0360600 PROTEIN"/>
    <property type="match status" value="1"/>
</dbReference>
<accession>A0AAD8VK43</accession>
<feature type="compositionally biased region" description="Low complexity" evidence="2">
    <location>
        <begin position="412"/>
        <end position="425"/>
    </location>
</feature>
<dbReference type="Pfam" id="PF04195">
    <property type="entry name" value="Transposase_28"/>
    <property type="match status" value="1"/>
</dbReference>
<keyword evidence="1" id="KW-0175">Coiled coil</keyword>
<reference evidence="4" key="1">
    <citation type="submission" date="2023-07" db="EMBL/GenBank/DDBJ databases">
        <title>A chromosome-level genome assembly of Lolium multiflorum.</title>
        <authorList>
            <person name="Chen Y."/>
            <person name="Copetti D."/>
            <person name="Kolliker R."/>
            <person name="Studer B."/>
        </authorList>
    </citation>
    <scope>NUCLEOTIDE SEQUENCE</scope>
    <source>
        <strain evidence="4">02402/16</strain>
        <tissue evidence="4">Leaf</tissue>
    </source>
</reference>
<evidence type="ECO:0000256" key="1">
    <source>
        <dbReference type="SAM" id="Coils"/>
    </source>
</evidence>
<dbReference type="PANTHER" id="PTHR33026:SF7">
    <property type="entry name" value="OS03G0100275 PROTEIN"/>
    <property type="match status" value="1"/>
</dbReference>
<feature type="region of interest" description="Disordered" evidence="2">
    <location>
        <begin position="743"/>
        <end position="802"/>
    </location>
</feature>
<proteinExistence type="predicted"/>
<feature type="domain" description="Transposase (putative) gypsy type" evidence="3">
    <location>
        <begin position="68"/>
        <end position="133"/>
    </location>
</feature>
<feature type="compositionally biased region" description="Acidic residues" evidence="2">
    <location>
        <begin position="490"/>
        <end position="501"/>
    </location>
</feature>
<evidence type="ECO:0000313" key="5">
    <source>
        <dbReference type="Proteomes" id="UP001231189"/>
    </source>
</evidence>
<feature type="compositionally biased region" description="Pro residues" evidence="2">
    <location>
        <begin position="450"/>
        <end position="461"/>
    </location>
</feature>
<comment type="caution">
    <text evidence="4">The sequence shown here is derived from an EMBL/GenBank/DDBJ whole genome shotgun (WGS) entry which is preliminary data.</text>
</comment>
<protein>
    <recommendedName>
        <fullName evidence="3">Transposase (putative) gypsy type domain-containing protein</fullName>
    </recommendedName>
</protein>
<dbReference type="AlphaFoldDB" id="A0AAD8VK43"/>
<feature type="compositionally biased region" description="Basic residues" evidence="2">
    <location>
        <begin position="345"/>
        <end position="355"/>
    </location>
</feature>
<feature type="region of interest" description="Disordered" evidence="2">
    <location>
        <begin position="324"/>
        <end position="509"/>
    </location>
</feature>
<dbReference type="InterPro" id="IPR007321">
    <property type="entry name" value="Transposase_28"/>
</dbReference>
<organism evidence="4 5">
    <name type="scientific">Lolium multiflorum</name>
    <name type="common">Italian ryegrass</name>
    <name type="synonym">Lolium perenne subsp. multiflorum</name>
    <dbReference type="NCBI Taxonomy" id="4521"/>
    <lineage>
        <taxon>Eukaryota</taxon>
        <taxon>Viridiplantae</taxon>
        <taxon>Streptophyta</taxon>
        <taxon>Embryophyta</taxon>
        <taxon>Tracheophyta</taxon>
        <taxon>Spermatophyta</taxon>
        <taxon>Magnoliopsida</taxon>
        <taxon>Liliopsida</taxon>
        <taxon>Poales</taxon>
        <taxon>Poaceae</taxon>
        <taxon>BOP clade</taxon>
        <taxon>Pooideae</taxon>
        <taxon>Poodae</taxon>
        <taxon>Poeae</taxon>
        <taxon>Poeae Chloroplast Group 2 (Poeae type)</taxon>
        <taxon>Loliodinae</taxon>
        <taxon>Loliinae</taxon>
        <taxon>Lolium</taxon>
    </lineage>
</organism>
<feature type="coiled-coil region" evidence="1">
    <location>
        <begin position="620"/>
        <end position="671"/>
    </location>
</feature>
<keyword evidence="5" id="KW-1185">Reference proteome</keyword>
<evidence type="ECO:0000256" key="2">
    <source>
        <dbReference type="SAM" id="MobiDB-lite"/>
    </source>
</evidence>
<evidence type="ECO:0000259" key="3">
    <source>
        <dbReference type="Pfam" id="PF04195"/>
    </source>
</evidence>
<name>A0AAD8VK43_LOLMU</name>